<keyword evidence="2" id="KW-1185">Reference proteome</keyword>
<dbReference type="Pfam" id="PF13469">
    <property type="entry name" value="Sulfotransfer_3"/>
    <property type="match status" value="1"/>
</dbReference>
<dbReference type="SUPFAM" id="SSF52540">
    <property type="entry name" value="P-loop containing nucleoside triphosphate hydrolases"/>
    <property type="match status" value="1"/>
</dbReference>
<dbReference type="PANTHER" id="PTHR36451">
    <property type="entry name" value="PAPS-DEPENDENT SULFOTRANSFERASE STF3"/>
    <property type="match status" value="1"/>
</dbReference>
<evidence type="ECO:0000313" key="2">
    <source>
        <dbReference type="Proteomes" id="UP001500668"/>
    </source>
</evidence>
<dbReference type="PANTHER" id="PTHR36451:SF1">
    <property type="entry name" value="OMEGA-HYDROXY-BETA-DIHYDROMENAQUINONE-9 SULFOTRANSFERASE STF3"/>
    <property type="match status" value="1"/>
</dbReference>
<dbReference type="Proteomes" id="UP001500668">
    <property type="component" value="Unassembled WGS sequence"/>
</dbReference>
<dbReference type="InterPro" id="IPR027417">
    <property type="entry name" value="P-loop_NTPase"/>
</dbReference>
<evidence type="ECO:0000313" key="1">
    <source>
        <dbReference type="EMBL" id="GAA0614130.1"/>
    </source>
</evidence>
<organism evidence="1 2">
    <name type="scientific">Streptomyces crystallinus</name>
    <dbReference type="NCBI Taxonomy" id="68191"/>
    <lineage>
        <taxon>Bacteria</taxon>
        <taxon>Bacillati</taxon>
        <taxon>Actinomycetota</taxon>
        <taxon>Actinomycetes</taxon>
        <taxon>Kitasatosporales</taxon>
        <taxon>Streptomycetaceae</taxon>
        <taxon>Streptomyces</taxon>
    </lineage>
</organism>
<protein>
    <recommendedName>
        <fullName evidence="3">Sulfotransferase</fullName>
    </recommendedName>
</protein>
<accession>A0ABP3RTX7</accession>
<comment type="caution">
    <text evidence="1">The sequence shown here is derived from an EMBL/GenBank/DDBJ whole genome shotgun (WGS) entry which is preliminary data.</text>
</comment>
<sequence>MRQHRVGHAVHLDLDGLVHPAGGCAGPGVRETPFLRALERFVESLNSHARLTPDGVSVAASRIRSALVVQERMAFLRPPSSPALDAPVFITGMPGSGAALLHNLLAEHPGVDAPTLWELLDPAAAAASPDERRALIALGRARTSAGARATAGRAVGRFREATRPGSCHWLLANAFHSPVLAMPYRVPGYADWLERQDLVPAYAFHRSQLQAVSHRTGGGTLVLRDPFHAPHLRDLLRVYPRARVIRLHRDPADLLAATAGISWSQRAAWSFAGDPADVGPEWAARLERYFAASEQARTALDDGSVLDLRHAEVTGDTDKTLRRVAEFIGLPMAPSVEANMLELARGAAVAARGARHFEPEEFGLSRRRLGFRFAQYRSAFGV</sequence>
<dbReference type="RefSeq" id="WP_344076867.1">
    <property type="nucleotide sequence ID" value="NZ_BAAACA010000035.1"/>
</dbReference>
<evidence type="ECO:0008006" key="3">
    <source>
        <dbReference type="Google" id="ProtNLM"/>
    </source>
</evidence>
<name>A0ABP3RTX7_9ACTN</name>
<dbReference type="Gene3D" id="3.40.50.300">
    <property type="entry name" value="P-loop containing nucleotide triphosphate hydrolases"/>
    <property type="match status" value="1"/>
</dbReference>
<gene>
    <name evidence="1" type="ORF">GCM10010394_50170</name>
</gene>
<proteinExistence type="predicted"/>
<reference evidence="2" key="1">
    <citation type="journal article" date="2019" name="Int. J. Syst. Evol. Microbiol.">
        <title>The Global Catalogue of Microorganisms (GCM) 10K type strain sequencing project: providing services to taxonomists for standard genome sequencing and annotation.</title>
        <authorList>
            <consortium name="The Broad Institute Genomics Platform"/>
            <consortium name="The Broad Institute Genome Sequencing Center for Infectious Disease"/>
            <person name="Wu L."/>
            <person name="Ma J."/>
        </authorList>
    </citation>
    <scope>NUCLEOTIDE SEQUENCE [LARGE SCALE GENOMIC DNA]</scope>
    <source>
        <strain evidence="2">JCM 5067</strain>
    </source>
</reference>
<dbReference type="EMBL" id="BAAACA010000035">
    <property type="protein sequence ID" value="GAA0614130.1"/>
    <property type="molecule type" value="Genomic_DNA"/>
</dbReference>
<dbReference type="InterPro" id="IPR052736">
    <property type="entry name" value="Stf3_sulfotransferase"/>
</dbReference>